<dbReference type="RefSeq" id="WP_085495356.1">
    <property type="nucleotide sequence ID" value="NZ_FXAZ01000004.1"/>
</dbReference>
<evidence type="ECO:0000256" key="1">
    <source>
        <dbReference type="ARBA" id="ARBA00004196"/>
    </source>
</evidence>
<keyword evidence="4 6" id="KW-0732">Signal</keyword>
<dbReference type="GO" id="GO:0030288">
    <property type="term" value="C:outer membrane-bounded periplasmic space"/>
    <property type="evidence" value="ECO:0007669"/>
    <property type="project" value="TreeGrafter"/>
</dbReference>
<feature type="compositionally biased region" description="Polar residues" evidence="5">
    <location>
        <begin position="32"/>
        <end position="53"/>
    </location>
</feature>
<proteinExistence type="inferred from homology"/>
<keyword evidence="9" id="KW-1185">Reference proteome</keyword>
<evidence type="ECO:0000313" key="9">
    <source>
        <dbReference type="Proteomes" id="UP000193834"/>
    </source>
</evidence>
<evidence type="ECO:0000256" key="2">
    <source>
        <dbReference type="ARBA" id="ARBA00008814"/>
    </source>
</evidence>
<dbReference type="Gene3D" id="3.40.50.1980">
    <property type="entry name" value="Nitrogenase molybdenum iron protein domain"/>
    <property type="match status" value="2"/>
</dbReference>
<organism evidence="8 9">
    <name type="scientific">Paenibacillus aquistagni</name>
    <dbReference type="NCBI Taxonomy" id="1852522"/>
    <lineage>
        <taxon>Bacteria</taxon>
        <taxon>Bacillati</taxon>
        <taxon>Bacillota</taxon>
        <taxon>Bacilli</taxon>
        <taxon>Bacillales</taxon>
        <taxon>Paenibacillaceae</taxon>
        <taxon>Paenibacillus</taxon>
    </lineage>
</organism>
<evidence type="ECO:0000256" key="3">
    <source>
        <dbReference type="ARBA" id="ARBA00022448"/>
    </source>
</evidence>
<evidence type="ECO:0000256" key="5">
    <source>
        <dbReference type="SAM" id="MobiDB-lite"/>
    </source>
</evidence>
<dbReference type="GO" id="GO:1901678">
    <property type="term" value="P:iron coordination entity transport"/>
    <property type="evidence" value="ECO:0007669"/>
    <property type="project" value="UniProtKB-ARBA"/>
</dbReference>
<evidence type="ECO:0000259" key="7">
    <source>
        <dbReference type="PROSITE" id="PS50983"/>
    </source>
</evidence>
<dbReference type="InterPro" id="IPR002491">
    <property type="entry name" value="ABC_transptr_periplasmic_BD"/>
</dbReference>
<dbReference type="OrthoDB" id="26763at2"/>
<dbReference type="AlphaFoldDB" id="A0A1X7L693"/>
<dbReference type="SUPFAM" id="SSF53807">
    <property type="entry name" value="Helical backbone' metal receptor"/>
    <property type="match status" value="1"/>
</dbReference>
<dbReference type="PROSITE" id="PS50983">
    <property type="entry name" value="FE_B12_PBP"/>
    <property type="match status" value="1"/>
</dbReference>
<dbReference type="EMBL" id="FXAZ01000004">
    <property type="protein sequence ID" value="SMG48984.1"/>
    <property type="molecule type" value="Genomic_DNA"/>
</dbReference>
<accession>A0A1X7L693</accession>
<feature type="domain" description="Fe/B12 periplasmic-binding" evidence="7">
    <location>
        <begin position="76"/>
        <end position="335"/>
    </location>
</feature>
<sequence>MKKCGMLLSLVMALSIVLTACGGNAAKESKASENTASETVNPAESKNTASQDAAQDKRVVKYLDQEYDLPANTERIVITGALEAMEDAVLLDVHPIGASSVGGKFPEIFASITDKAESVGEKTEPNFEKILALKPDVILASSKSEPAVIEQLNKIAPAIPYSHVSTNWEENVTLLGELSGKQDQAAKVIADYKADLESAKSNLSDKLKDKEVAMIRVRSGELMVYSPTVFFNPFLYEDLGLAVPAEVHAAKKQEKISVEKLAEMNPDYLLVQFSPDENKDNPNALEDFKNNPIVSKLDAVKNGHLYVNLVDPLAQGGTAYSKVAYLKAFVSELSK</sequence>
<comment type="subcellular location">
    <subcellularLocation>
        <location evidence="1">Cell envelope</location>
    </subcellularLocation>
</comment>
<reference evidence="8 9" key="1">
    <citation type="submission" date="2017-04" db="EMBL/GenBank/DDBJ databases">
        <authorList>
            <person name="Afonso C.L."/>
            <person name="Miller P.J."/>
            <person name="Scott M.A."/>
            <person name="Spackman E."/>
            <person name="Goraichik I."/>
            <person name="Dimitrov K.M."/>
            <person name="Suarez D.L."/>
            <person name="Swayne D.E."/>
        </authorList>
    </citation>
    <scope>NUCLEOTIDE SEQUENCE [LARGE SCALE GENOMIC DNA]</scope>
    <source>
        <strain evidence="8 9">11</strain>
    </source>
</reference>
<dbReference type="STRING" id="1852522.SAMN06295960_2998"/>
<evidence type="ECO:0000256" key="6">
    <source>
        <dbReference type="SAM" id="SignalP"/>
    </source>
</evidence>
<keyword evidence="3" id="KW-0813">Transport</keyword>
<dbReference type="Pfam" id="PF01497">
    <property type="entry name" value="Peripla_BP_2"/>
    <property type="match status" value="1"/>
</dbReference>
<feature type="signal peptide" evidence="6">
    <location>
        <begin position="1"/>
        <end position="20"/>
    </location>
</feature>
<feature type="region of interest" description="Disordered" evidence="5">
    <location>
        <begin position="27"/>
        <end position="54"/>
    </location>
</feature>
<dbReference type="PROSITE" id="PS51257">
    <property type="entry name" value="PROKAR_LIPOPROTEIN"/>
    <property type="match status" value="1"/>
</dbReference>
<feature type="chain" id="PRO_5039345860" evidence="6">
    <location>
        <begin position="21"/>
        <end position="335"/>
    </location>
</feature>
<dbReference type="PANTHER" id="PTHR30532:SF10">
    <property type="entry name" value="IRON-UPTAKE SYSTEM-BINDING PROTEIN"/>
    <property type="match status" value="1"/>
</dbReference>
<dbReference type="Proteomes" id="UP000193834">
    <property type="component" value="Unassembled WGS sequence"/>
</dbReference>
<dbReference type="InterPro" id="IPR051313">
    <property type="entry name" value="Bact_iron-sidero_bind"/>
</dbReference>
<evidence type="ECO:0000256" key="4">
    <source>
        <dbReference type="ARBA" id="ARBA00022729"/>
    </source>
</evidence>
<protein>
    <submittedName>
        <fullName evidence="8">Iron complex transport system substrate-binding protein</fullName>
    </submittedName>
</protein>
<dbReference type="PANTHER" id="PTHR30532">
    <property type="entry name" value="IRON III DICITRATE-BINDING PERIPLASMIC PROTEIN"/>
    <property type="match status" value="1"/>
</dbReference>
<comment type="similarity">
    <text evidence="2">Belongs to the bacterial solute-binding protein 8 family.</text>
</comment>
<evidence type="ECO:0000313" key="8">
    <source>
        <dbReference type="EMBL" id="SMG48984.1"/>
    </source>
</evidence>
<name>A0A1X7L693_9BACL</name>
<gene>
    <name evidence="8" type="ORF">SAMN06295960_2998</name>
</gene>